<dbReference type="RefSeq" id="WP_141721759.1">
    <property type="nucleotide sequence ID" value="NZ_FMHZ01000002.1"/>
</dbReference>
<keyword evidence="3" id="KW-1185">Reference proteome</keyword>
<evidence type="ECO:0000256" key="1">
    <source>
        <dbReference type="SAM" id="MobiDB-lite"/>
    </source>
</evidence>
<organism evidence="2 3">
    <name type="scientific">Micromonospora citrea</name>
    <dbReference type="NCBI Taxonomy" id="47855"/>
    <lineage>
        <taxon>Bacteria</taxon>
        <taxon>Bacillati</taxon>
        <taxon>Actinomycetota</taxon>
        <taxon>Actinomycetes</taxon>
        <taxon>Micromonosporales</taxon>
        <taxon>Micromonosporaceae</taxon>
        <taxon>Micromonospora</taxon>
    </lineage>
</organism>
<accession>A0A1C6VLD3</accession>
<proteinExistence type="predicted"/>
<dbReference type="EMBL" id="FMHZ01000002">
    <property type="protein sequence ID" value="SCL67133.1"/>
    <property type="molecule type" value="Genomic_DNA"/>
</dbReference>
<feature type="region of interest" description="Disordered" evidence="1">
    <location>
        <begin position="34"/>
        <end position="86"/>
    </location>
</feature>
<dbReference type="STRING" id="47855.GA0070606_4485"/>
<protein>
    <submittedName>
        <fullName evidence="2">Uncharacterized protein</fullName>
    </submittedName>
</protein>
<feature type="compositionally biased region" description="Low complexity" evidence="1">
    <location>
        <begin position="58"/>
        <end position="73"/>
    </location>
</feature>
<evidence type="ECO:0000313" key="3">
    <source>
        <dbReference type="Proteomes" id="UP000199001"/>
    </source>
</evidence>
<reference evidence="3" key="1">
    <citation type="submission" date="2016-06" db="EMBL/GenBank/DDBJ databases">
        <authorList>
            <person name="Varghese N."/>
            <person name="Submissions Spin"/>
        </authorList>
    </citation>
    <scope>NUCLEOTIDE SEQUENCE [LARGE SCALE GENOMIC DNA]</scope>
    <source>
        <strain evidence="3">DSM 43903</strain>
    </source>
</reference>
<name>A0A1C6VLD3_9ACTN</name>
<dbReference type="Proteomes" id="UP000199001">
    <property type="component" value="Unassembled WGS sequence"/>
</dbReference>
<gene>
    <name evidence="2" type="ORF">GA0070606_4485</name>
</gene>
<sequence>MKRYVGLLGVVVVTAGLAVVGALGGAYLADRGASRQADSTAVTGRPATGSGDAGPGPSGSAARSEPPARSGAPTPSKSSGEQPVPRTYRLDRVIYDRASMSVTLVSAETTGGKLRLNIRYRNDSPVGWPVSCPTADVDLVSSQVTLPDGRAVRPERTWCAATRAGESFSIRPGEQVDSWAVYPAIPPAGSSFALTWYDFPDIEVRLR</sequence>
<evidence type="ECO:0000313" key="2">
    <source>
        <dbReference type="EMBL" id="SCL67133.1"/>
    </source>
</evidence>
<dbReference type="AlphaFoldDB" id="A0A1C6VLD3"/>
<dbReference type="OrthoDB" id="3391099at2"/>